<accession>E8LZA3</accession>
<evidence type="ECO:0000313" key="5">
    <source>
        <dbReference type="Proteomes" id="UP000004371"/>
    </source>
</evidence>
<dbReference type="OrthoDB" id="6214779at2"/>
<keyword evidence="5" id="KW-1185">Reference proteome</keyword>
<keyword evidence="2 3" id="KW-0732">Signal</keyword>
<evidence type="ECO:0000256" key="3">
    <source>
        <dbReference type="HAMAP-Rule" id="MF_00789"/>
    </source>
</evidence>
<gene>
    <name evidence="4" type="ORF">VIBR0546_21040</name>
</gene>
<feature type="signal peptide" evidence="3">
    <location>
        <begin position="1"/>
        <end position="18"/>
    </location>
</feature>
<name>E8LZA3_9VIBR</name>
<dbReference type="HAMAP" id="MF_00789">
    <property type="entry name" value="UPF0319"/>
    <property type="match status" value="1"/>
</dbReference>
<dbReference type="Proteomes" id="UP000004371">
    <property type="component" value="Unassembled WGS sequence"/>
</dbReference>
<dbReference type="EMBL" id="AEVS01000102">
    <property type="protein sequence ID" value="EGA63922.1"/>
    <property type="molecule type" value="Genomic_DNA"/>
</dbReference>
<sequence precursor="true">MKRHLSLFAVLFASSASAAVIEPSNGVEILLIDGVKVEETRDAATVEAGPVQLVVRYSKKLKDSGKYRVFDSSPYVINFDASEEDMEISIPKMYSYSQANTFFKKDADWAIETESGKSVKYTQEVLDRGDGVFPYYDMPKLVHEHNAKRGLVVGSGAALAATAQDANATIVEVVESGEKKVVKLETSNLDQLKAWYLKSSKQERKEFRRWMIDQE</sequence>
<dbReference type="InterPro" id="IPR018635">
    <property type="entry name" value="UPF0319"/>
</dbReference>
<protein>
    <recommendedName>
        <fullName evidence="3">UPF0319 protein VIBR0546_21040</fullName>
    </recommendedName>
</protein>
<dbReference type="eggNOG" id="COG3110">
    <property type="taxonomic scope" value="Bacteria"/>
</dbReference>
<comment type="caution">
    <text evidence="4">The sequence shown here is derived from an EMBL/GenBank/DDBJ whole genome shotgun (WGS) entry which is preliminary data.</text>
</comment>
<dbReference type="Pfam" id="PF09829">
    <property type="entry name" value="DUF2057"/>
    <property type="match status" value="1"/>
</dbReference>
<proteinExistence type="inferred from homology"/>
<comment type="similarity">
    <text evidence="1 3">Belongs to the UPF0319 family.</text>
</comment>
<evidence type="ECO:0000256" key="1">
    <source>
        <dbReference type="ARBA" id="ARBA00008490"/>
    </source>
</evidence>
<dbReference type="AlphaFoldDB" id="E8LZA3"/>
<organism evidence="4 5">
    <name type="scientific">Vibrio brasiliensis LMG 20546</name>
    <dbReference type="NCBI Taxonomy" id="945543"/>
    <lineage>
        <taxon>Bacteria</taxon>
        <taxon>Pseudomonadati</taxon>
        <taxon>Pseudomonadota</taxon>
        <taxon>Gammaproteobacteria</taxon>
        <taxon>Vibrionales</taxon>
        <taxon>Vibrionaceae</taxon>
        <taxon>Vibrio</taxon>
        <taxon>Vibrio oreintalis group</taxon>
    </lineage>
</organism>
<dbReference type="PANTHER" id="PTHR38108">
    <property type="entry name" value="UPF0319 PROTEIN YCCT"/>
    <property type="match status" value="1"/>
</dbReference>
<evidence type="ECO:0000313" key="4">
    <source>
        <dbReference type="EMBL" id="EGA63922.1"/>
    </source>
</evidence>
<evidence type="ECO:0000256" key="2">
    <source>
        <dbReference type="ARBA" id="ARBA00022729"/>
    </source>
</evidence>
<dbReference type="RefSeq" id="WP_006881172.1">
    <property type="nucleotide sequence ID" value="NZ_AEVS01000102.1"/>
</dbReference>
<dbReference type="PANTHER" id="PTHR38108:SF1">
    <property type="entry name" value="UPF0319 PROTEIN YCCT"/>
    <property type="match status" value="1"/>
</dbReference>
<reference evidence="4 5" key="1">
    <citation type="journal article" date="2012" name="Int. J. Syst. Evol. Microbiol.">
        <title>Vibrio caribbeanicus sp. nov., isolated from the marine sponge Scleritoderma cyanea.</title>
        <authorList>
            <person name="Hoffmann M."/>
            <person name="Monday S.R."/>
            <person name="Allard M.W."/>
            <person name="Strain E.A."/>
            <person name="Whittaker P."/>
            <person name="Naum M."/>
            <person name="McCarthy P.J."/>
            <person name="Lopez J.V."/>
            <person name="Fischer M."/>
            <person name="Brown E.W."/>
        </authorList>
    </citation>
    <scope>NUCLEOTIDE SEQUENCE [LARGE SCALE GENOMIC DNA]</scope>
    <source>
        <strain evidence="4 5">LMG 20546</strain>
    </source>
</reference>
<feature type="chain" id="PRO_5009011173" description="UPF0319 protein VIBR0546_21040" evidence="3">
    <location>
        <begin position="19"/>
        <end position="215"/>
    </location>
</feature>